<dbReference type="PANTHER" id="PTHR38710:SF1">
    <property type="entry name" value="WITH PUTATIVE URIDYL PYROPHOSPHORYLASE-RELATED"/>
    <property type="match status" value="1"/>
</dbReference>
<sequence>MICILLVAGHGTILETQIKSDVTGLYSHLAGVPKALLPGVGGKKILDFWWETVNTRQLFSEVYLVTNADKYKHYERWATANDFPVENVVNDGSTTLDDRLGAVADLEVMRFLEKPQEGVTASRLASVVFYCLRKESLSYISEFLIQHPDVNDKTFGKFWEWLINEEKVPVYGMKLPTGFQLIGQVGLCDYTKWLAHYSSKLQMSPSKPITCRSYARVGLMGNPSDGFNGKTIAMSIANFWAEVTLMESQALVLLPHPLNDPTEFGSLQDLFRISRKEGIALSKQNFTLKYDTNIPRQVGLAGSSAIVSATLKCLMKFYNITDNDLPKPIRANFILNVETDELFITAGLQDRVVQVYEGLVYMDFNKQLMDERGEYIPLDMSNLPLFWLAYLSDPSDSGRIHSNVRQRWLNGESAVVEAMKSFAELTDQARAAFQCKDWLRLAQLMDENFELRRSVYTDDCLGPGSLKMAQIARQFGSAVKLPGSGGAVVGLCMDPERLVEMKRAFQEAGCVFCLIVPYDPSEQGQN</sequence>
<evidence type="ECO:0000256" key="2">
    <source>
        <dbReference type="ARBA" id="ARBA00022840"/>
    </source>
</evidence>
<dbReference type="InterPro" id="IPR013750">
    <property type="entry name" value="GHMP_kinase_C_dom"/>
</dbReference>
<dbReference type="PRINTS" id="PR00959">
    <property type="entry name" value="MEVGALKINASE"/>
</dbReference>
<dbReference type="SUPFAM" id="SSF53448">
    <property type="entry name" value="Nucleotide-diphospho-sugar transferases"/>
    <property type="match status" value="1"/>
</dbReference>
<dbReference type="SUPFAM" id="SSF54211">
    <property type="entry name" value="Ribosomal protein S5 domain 2-like"/>
    <property type="match status" value="1"/>
</dbReference>
<dbReference type="Gene3D" id="3.90.550.10">
    <property type="entry name" value="Spore Coat Polysaccharide Biosynthesis Protein SpsA, Chain A"/>
    <property type="match status" value="1"/>
</dbReference>
<feature type="domain" description="GHMP kinase C-terminal" evidence="4">
    <location>
        <begin position="430"/>
        <end position="508"/>
    </location>
</feature>
<dbReference type="EMBL" id="JACTAM010000015">
    <property type="protein sequence ID" value="KAI2656214.1"/>
    <property type="molecule type" value="Genomic_DNA"/>
</dbReference>
<evidence type="ECO:0000313" key="6">
    <source>
        <dbReference type="Proteomes" id="UP000830375"/>
    </source>
</evidence>
<proteinExistence type="predicted"/>
<feature type="domain" description="GHMP kinase N-terminal" evidence="3">
    <location>
        <begin position="278"/>
        <end position="358"/>
    </location>
</feature>
<dbReference type="Pfam" id="PF08544">
    <property type="entry name" value="GHMP_kinases_C"/>
    <property type="match status" value="1"/>
</dbReference>
<evidence type="ECO:0000259" key="3">
    <source>
        <dbReference type="Pfam" id="PF00288"/>
    </source>
</evidence>
<evidence type="ECO:0000259" key="4">
    <source>
        <dbReference type="Pfam" id="PF08544"/>
    </source>
</evidence>
<dbReference type="InterPro" id="IPR036554">
    <property type="entry name" value="GHMP_kinase_C_sf"/>
</dbReference>
<dbReference type="InterPro" id="IPR020568">
    <property type="entry name" value="Ribosomal_Su5_D2-typ_SF"/>
</dbReference>
<keyword evidence="1" id="KW-0547">Nucleotide-binding</keyword>
<dbReference type="Pfam" id="PF00288">
    <property type="entry name" value="GHMP_kinases_N"/>
    <property type="match status" value="1"/>
</dbReference>
<dbReference type="InterPro" id="IPR053034">
    <property type="entry name" value="Glucuronokinase-like"/>
</dbReference>
<keyword evidence="2" id="KW-0067">ATP-binding</keyword>
<reference evidence="5 6" key="1">
    <citation type="submission" date="2022-01" db="EMBL/GenBank/DDBJ databases">
        <title>A high-quality chromosome-level genome assembly of rohu carp, Labeo rohita.</title>
        <authorList>
            <person name="Arick M.A. II"/>
            <person name="Hsu C.-Y."/>
            <person name="Magbanua Z."/>
            <person name="Pechanova O."/>
            <person name="Grover C."/>
            <person name="Miller E."/>
            <person name="Thrash A."/>
            <person name="Ezzel L."/>
            <person name="Alam S."/>
            <person name="Benzie J."/>
            <person name="Hamilton M."/>
            <person name="Karsi A."/>
            <person name="Lawrence M.L."/>
            <person name="Peterson D.G."/>
        </authorList>
    </citation>
    <scope>NUCLEOTIDE SEQUENCE [LARGE SCALE GENOMIC DNA]</scope>
    <source>
        <strain evidence="6">BAU-BD-2019</strain>
        <tissue evidence="5">Blood</tissue>
    </source>
</reference>
<evidence type="ECO:0000313" key="5">
    <source>
        <dbReference type="EMBL" id="KAI2656214.1"/>
    </source>
</evidence>
<dbReference type="InterPro" id="IPR006204">
    <property type="entry name" value="GHMP_kinase_N_dom"/>
</dbReference>
<dbReference type="PANTHER" id="PTHR38710">
    <property type="entry name" value="WITH PUTATIVE URIDYL PYROPHOSPHORYLASE-RELATED"/>
    <property type="match status" value="1"/>
</dbReference>
<dbReference type="Proteomes" id="UP000830375">
    <property type="component" value="Unassembled WGS sequence"/>
</dbReference>
<gene>
    <name evidence="5" type="ORF">H4Q32_013076</name>
</gene>
<comment type="caution">
    <text evidence="5">The sequence shown here is derived from an EMBL/GenBank/DDBJ whole genome shotgun (WGS) entry which is preliminary data.</text>
</comment>
<evidence type="ECO:0000256" key="1">
    <source>
        <dbReference type="ARBA" id="ARBA00022741"/>
    </source>
</evidence>
<dbReference type="SUPFAM" id="SSF55060">
    <property type="entry name" value="GHMP Kinase, C-terminal domain"/>
    <property type="match status" value="1"/>
</dbReference>
<protein>
    <submittedName>
        <fullName evidence="5">Glucuronokinase 1</fullName>
    </submittedName>
</protein>
<name>A0ABQ8LZZ5_LABRO</name>
<accession>A0ABQ8LZZ5</accession>
<keyword evidence="6" id="KW-1185">Reference proteome</keyword>
<dbReference type="Gene3D" id="3.30.230.120">
    <property type="match status" value="1"/>
</dbReference>
<dbReference type="InterPro" id="IPR029044">
    <property type="entry name" value="Nucleotide-diphossugar_trans"/>
</dbReference>
<organism evidence="5 6">
    <name type="scientific">Labeo rohita</name>
    <name type="common">Indian major carp</name>
    <name type="synonym">Cyprinus rohita</name>
    <dbReference type="NCBI Taxonomy" id="84645"/>
    <lineage>
        <taxon>Eukaryota</taxon>
        <taxon>Metazoa</taxon>
        <taxon>Chordata</taxon>
        <taxon>Craniata</taxon>
        <taxon>Vertebrata</taxon>
        <taxon>Euteleostomi</taxon>
        <taxon>Actinopterygii</taxon>
        <taxon>Neopterygii</taxon>
        <taxon>Teleostei</taxon>
        <taxon>Ostariophysi</taxon>
        <taxon>Cypriniformes</taxon>
        <taxon>Cyprinidae</taxon>
        <taxon>Labeoninae</taxon>
        <taxon>Labeonini</taxon>
        <taxon>Labeo</taxon>
    </lineage>
</organism>